<feature type="compositionally biased region" description="Basic and acidic residues" evidence="6">
    <location>
        <begin position="563"/>
        <end position="590"/>
    </location>
</feature>
<comment type="caution">
    <text evidence="7">The sequence shown here is derived from an EMBL/GenBank/DDBJ whole genome shotgun (WGS) entry which is preliminary data.</text>
</comment>
<dbReference type="PaxDb" id="67767-A0A0J7L221"/>
<feature type="compositionally biased region" description="Polar residues" evidence="6">
    <location>
        <begin position="269"/>
        <end position="293"/>
    </location>
</feature>
<evidence type="ECO:0000256" key="6">
    <source>
        <dbReference type="SAM" id="MobiDB-lite"/>
    </source>
</evidence>
<dbReference type="STRING" id="67767.A0A0J7L221"/>
<sequence length="745" mass="83725">MLANVPVGMQRYVKYIELERLNTATDDINKLEVDLDEARATFRELLCESTIKIDTLAKKLGACIEKSRPYYDARFKAKEALQETQKAAIRFERANSQHSAAKEMVYLAEEGLRTEGRCFDHAWQEMLNHATSRVNESEHERALSEAEHRHTTALYHRAEHEVQRLQRDLKRTIAKSSMGARRSLLLINSIAYRHNLLMLPYYEMKAHFNQMLEEQKMKVSVLERSVSEAKASYAEALRNLEKISDEIHRTRRYDGTDDYDKRARDAPDRSSTQTNTATPTDSSVTGSPDSTDYISDEYLRLPDKMSPSVQCPMPTRIERDSSSEYLGLNNLNLSSTEPRKYIKRDRPRSIAATDSKHIVPTLNHMSSSAPGLADLSGIISPIEKRVKIQTPVNDNKNNAATHNGDEWTEISLNNSPDEIYYNNDVYSDEEDQIPYKPLPMDLSPEAAQQISATAEPPKEQTNRKRLVTQKSLPTMSKVNEVTLSEEKKAEVTRSPSIKNKGKLDGSLANWITRSSAGGEASGGSSTNSSRRQSLDMLWSGGTGERVKELLNHGMMMLNISSLTERRSSEPKTAERDKDKSEKSEKSETRGKKVPSPLEKTMSYLNADEETSDSESLASVEMLTEDQISSLMMEPDMNQVCQEILGTPLVEEAVSDDDDDDDDKQHGHGDARRLGISLTMAVNPRDMDGFMPLLSTTDIKKKLNVGSALLNYLGDPTNSIECQDIGMFIDNVIPWLGNGNPKSISR</sequence>
<feature type="compositionally biased region" description="Acidic residues" evidence="6">
    <location>
        <begin position="652"/>
        <end position="661"/>
    </location>
</feature>
<feature type="compositionally biased region" description="Basic and acidic residues" evidence="6">
    <location>
        <begin position="254"/>
        <end position="268"/>
    </location>
</feature>
<accession>A0A0J7L221</accession>
<dbReference type="OrthoDB" id="446789at2759"/>
<protein>
    <recommendedName>
        <fullName evidence="4">SH3 domain-binding protein 5-like</fullName>
    </recommendedName>
</protein>
<feature type="compositionally biased region" description="Low complexity" evidence="6">
    <location>
        <begin position="513"/>
        <end position="531"/>
    </location>
</feature>
<gene>
    <name evidence="7" type="ORF">RF55_2968</name>
</gene>
<feature type="region of interest" description="Disordered" evidence="6">
    <location>
        <begin position="560"/>
        <end position="617"/>
    </location>
</feature>
<dbReference type="InterPro" id="IPR007940">
    <property type="entry name" value="SH3BP5"/>
</dbReference>
<dbReference type="AlphaFoldDB" id="A0A0J7L221"/>
<feature type="coiled-coil region" evidence="5">
    <location>
        <begin position="212"/>
        <end position="246"/>
    </location>
</feature>
<reference evidence="7 8" key="1">
    <citation type="submission" date="2015-04" db="EMBL/GenBank/DDBJ databases">
        <title>Lasius niger genome sequencing.</title>
        <authorList>
            <person name="Konorov E.A."/>
            <person name="Nikitin M.A."/>
            <person name="Kirill M.V."/>
            <person name="Chang P."/>
        </authorList>
    </citation>
    <scope>NUCLEOTIDE SEQUENCE [LARGE SCALE GENOMIC DNA]</scope>
    <source>
        <tissue evidence="7">Whole</tissue>
    </source>
</reference>
<organism evidence="7 8">
    <name type="scientific">Lasius niger</name>
    <name type="common">Black garden ant</name>
    <dbReference type="NCBI Taxonomy" id="67767"/>
    <lineage>
        <taxon>Eukaryota</taxon>
        <taxon>Metazoa</taxon>
        <taxon>Ecdysozoa</taxon>
        <taxon>Arthropoda</taxon>
        <taxon>Hexapoda</taxon>
        <taxon>Insecta</taxon>
        <taxon>Pterygota</taxon>
        <taxon>Neoptera</taxon>
        <taxon>Endopterygota</taxon>
        <taxon>Hymenoptera</taxon>
        <taxon>Apocrita</taxon>
        <taxon>Aculeata</taxon>
        <taxon>Formicoidea</taxon>
        <taxon>Formicidae</taxon>
        <taxon>Formicinae</taxon>
        <taxon>Lasius</taxon>
        <taxon>Lasius</taxon>
    </lineage>
</organism>
<evidence type="ECO:0000256" key="3">
    <source>
        <dbReference type="ARBA" id="ARBA00023054"/>
    </source>
</evidence>
<feature type="coiled-coil region" evidence="5">
    <location>
        <begin position="21"/>
        <end position="48"/>
    </location>
</feature>
<evidence type="ECO:0000313" key="7">
    <source>
        <dbReference type="EMBL" id="KMQ96731.1"/>
    </source>
</evidence>
<feature type="region of interest" description="Disordered" evidence="6">
    <location>
        <begin position="254"/>
        <end position="294"/>
    </location>
</feature>
<evidence type="ECO:0000313" key="8">
    <source>
        <dbReference type="Proteomes" id="UP000036403"/>
    </source>
</evidence>
<dbReference type="GO" id="GO:0005737">
    <property type="term" value="C:cytoplasm"/>
    <property type="evidence" value="ECO:0007669"/>
    <property type="project" value="TreeGrafter"/>
</dbReference>
<dbReference type="GO" id="GO:0005085">
    <property type="term" value="F:guanyl-nucleotide exchange factor activity"/>
    <property type="evidence" value="ECO:0007669"/>
    <property type="project" value="UniProtKB-KW"/>
</dbReference>
<comment type="similarity">
    <text evidence="1">Belongs to the SH3BP5 family.</text>
</comment>
<dbReference type="GO" id="GO:0035556">
    <property type="term" value="P:intracellular signal transduction"/>
    <property type="evidence" value="ECO:0007669"/>
    <property type="project" value="InterPro"/>
</dbReference>
<feature type="region of interest" description="Disordered" evidence="6">
    <location>
        <begin position="449"/>
        <end position="534"/>
    </location>
</feature>
<dbReference type="Pfam" id="PF05276">
    <property type="entry name" value="SH3BP5"/>
    <property type="match status" value="1"/>
</dbReference>
<evidence type="ECO:0000256" key="1">
    <source>
        <dbReference type="ARBA" id="ARBA00007796"/>
    </source>
</evidence>
<evidence type="ECO:0000256" key="2">
    <source>
        <dbReference type="ARBA" id="ARBA00022658"/>
    </source>
</evidence>
<evidence type="ECO:0000256" key="4">
    <source>
        <dbReference type="ARBA" id="ARBA00040366"/>
    </source>
</evidence>
<evidence type="ECO:0000256" key="5">
    <source>
        <dbReference type="SAM" id="Coils"/>
    </source>
</evidence>
<feature type="compositionally biased region" description="Polar residues" evidence="6">
    <location>
        <begin position="468"/>
        <end position="482"/>
    </location>
</feature>
<dbReference type="PANTHER" id="PTHR19423:SF8">
    <property type="entry name" value="SH3 DOMAIN-BINDING PROTEIN 5-LIKE"/>
    <property type="match status" value="1"/>
</dbReference>
<keyword evidence="3 5" id="KW-0175">Coiled coil</keyword>
<keyword evidence="2" id="KW-0344">Guanine-nucleotide releasing factor</keyword>
<feature type="compositionally biased region" description="Basic and acidic residues" evidence="6">
    <location>
        <begin position="662"/>
        <end position="671"/>
    </location>
</feature>
<dbReference type="EMBL" id="LBMM01001201">
    <property type="protein sequence ID" value="KMQ96731.1"/>
    <property type="molecule type" value="Genomic_DNA"/>
</dbReference>
<dbReference type="PANTHER" id="PTHR19423">
    <property type="entry name" value="SH3 DOMAIN-BINDING PROTEIN 5"/>
    <property type="match status" value="1"/>
</dbReference>
<dbReference type="GO" id="GO:0004860">
    <property type="term" value="F:protein kinase inhibitor activity"/>
    <property type="evidence" value="ECO:0007669"/>
    <property type="project" value="TreeGrafter"/>
</dbReference>
<name>A0A0J7L221_LASNI</name>
<proteinExistence type="inferred from homology"/>
<keyword evidence="8" id="KW-1185">Reference proteome</keyword>
<dbReference type="Proteomes" id="UP000036403">
    <property type="component" value="Unassembled WGS sequence"/>
</dbReference>
<feature type="region of interest" description="Disordered" evidence="6">
    <location>
        <begin position="652"/>
        <end position="671"/>
    </location>
</feature>